<comment type="subcellular location">
    <subcellularLocation>
        <location evidence="1">Membrane</location>
        <topology evidence="1">Multi-pass membrane protein</topology>
    </subcellularLocation>
</comment>
<keyword evidence="6 7" id="KW-0472">Membrane</keyword>
<sequence length="111" mass="12326">IPIILFILGASLSFYSLRSLIQEKIGLLLAIKILLFPLFILLCAQYVFSLSVIEIQVLVILASLPTGLNVYLLSERYQVAKEATAGVILFTTGFSLISLLGWEVLLQQWVV</sequence>
<evidence type="ECO:0000256" key="6">
    <source>
        <dbReference type="ARBA" id="ARBA00023136"/>
    </source>
</evidence>
<dbReference type="PANTHER" id="PTHR36838:SF3">
    <property type="entry name" value="TRANSPORTER AUXIN EFFLUX CARRIER EC FAMILY"/>
    <property type="match status" value="1"/>
</dbReference>
<dbReference type="GO" id="GO:0016020">
    <property type="term" value="C:membrane"/>
    <property type="evidence" value="ECO:0007669"/>
    <property type="project" value="UniProtKB-SubCell"/>
</dbReference>
<dbReference type="RefSeq" id="WP_265687378.1">
    <property type="nucleotide sequence ID" value="NZ_JAKRRX010000039.1"/>
</dbReference>
<dbReference type="Proteomes" id="UP001155586">
    <property type="component" value="Unassembled WGS sequence"/>
</dbReference>
<dbReference type="InterPro" id="IPR004776">
    <property type="entry name" value="Mem_transp_PIN-like"/>
</dbReference>
<organism evidence="8 9">
    <name type="scientific">Vibrio paucivorans</name>
    <dbReference type="NCBI Taxonomy" id="2829489"/>
    <lineage>
        <taxon>Bacteria</taxon>
        <taxon>Pseudomonadati</taxon>
        <taxon>Pseudomonadota</taxon>
        <taxon>Gammaproteobacteria</taxon>
        <taxon>Vibrionales</taxon>
        <taxon>Vibrionaceae</taxon>
        <taxon>Vibrio</taxon>
    </lineage>
</organism>
<feature type="transmembrane region" description="Helical" evidence="7">
    <location>
        <begin position="53"/>
        <end position="73"/>
    </location>
</feature>
<reference evidence="8" key="1">
    <citation type="submission" date="2022-02" db="EMBL/GenBank/DDBJ databases">
        <title>Vibrio sp. nov., a new bacterium isolated from Bohai sea, China.</title>
        <authorList>
            <person name="Yuan Y."/>
        </authorList>
    </citation>
    <scope>NUCLEOTIDE SEQUENCE</scope>
    <source>
        <strain evidence="8">DBSS07</strain>
    </source>
</reference>
<keyword evidence="3" id="KW-1003">Cell membrane</keyword>
<keyword evidence="5 7" id="KW-1133">Transmembrane helix</keyword>
<evidence type="ECO:0000256" key="5">
    <source>
        <dbReference type="ARBA" id="ARBA00022989"/>
    </source>
</evidence>
<dbReference type="AlphaFoldDB" id="A0A9X3CDV7"/>
<proteinExistence type="predicted"/>
<dbReference type="EMBL" id="JAKRRX010000039">
    <property type="protein sequence ID" value="MCW8333936.1"/>
    <property type="molecule type" value="Genomic_DNA"/>
</dbReference>
<feature type="transmembrane region" description="Helical" evidence="7">
    <location>
        <begin position="85"/>
        <end position="105"/>
    </location>
</feature>
<protein>
    <submittedName>
        <fullName evidence="8">AEC family transporter</fullName>
    </submittedName>
</protein>
<evidence type="ECO:0000313" key="8">
    <source>
        <dbReference type="EMBL" id="MCW8333936.1"/>
    </source>
</evidence>
<dbReference type="GO" id="GO:0055085">
    <property type="term" value="P:transmembrane transport"/>
    <property type="evidence" value="ECO:0007669"/>
    <property type="project" value="InterPro"/>
</dbReference>
<gene>
    <name evidence="8" type="ORF">MD483_08895</name>
</gene>
<keyword evidence="2" id="KW-0813">Transport</keyword>
<keyword evidence="4 7" id="KW-0812">Transmembrane</keyword>
<feature type="transmembrane region" description="Helical" evidence="7">
    <location>
        <begin position="25"/>
        <end position="47"/>
    </location>
</feature>
<feature type="non-terminal residue" evidence="8">
    <location>
        <position position="1"/>
    </location>
</feature>
<evidence type="ECO:0000256" key="2">
    <source>
        <dbReference type="ARBA" id="ARBA00022448"/>
    </source>
</evidence>
<evidence type="ECO:0000313" key="9">
    <source>
        <dbReference type="Proteomes" id="UP001155586"/>
    </source>
</evidence>
<dbReference type="Pfam" id="PF03547">
    <property type="entry name" value="Mem_trans"/>
    <property type="match status" value="1"/>
</dbReference>
<comment type="caution">
    <text evidence="8">The sequence shown here is derived from an EMBL/GenBank/DDBJ whole genome shotgun (WGS) entry which is preliminary data.</text>
</comment>
<evidence type="ECO:0000256" key="7">
    <source>
        <dbReference type="SAM" id="Phobius"/>
    </source>
</evidence>
<evidence type="ECO:0000256" key="4">
    <source>
        <dbReference type="ARBA" id="ARBA00022692"/>
    </source>
</evidence>
<keyword evidence="9" id="KW-1185">Reference proteome</keyword>
<evidence type="ECO:0000256" key="1">
    <source>
        <dbReference type="ARBA" id="ARBA00004141"/>
    </source>
</evidence>
<accession>A0A9X3CDV7</accession>
<evidence type="ECO:0000256" key="3">
    <source>
        <dbReference type="ARBA" id="ARBA00022475"/>
    </source>
</evidence>
<dbReference type="PANTHER" id="PTHR36838">
    <property type="entry name" value="AUXIN EFFLUX CARRIER FAMILY PROTEIN"/>
    <property type="match status" value="1"/>
</dbReference>
<name>A0A9X3CDV7_9VIBR</name>